<accession>A0ABD4S9K6</accession>
<proteinExistence type="predicted"/>
<dbReference type="AlphaFoldDB" id="A0ABD4S9K6"/>
<dbReference type="Proteomes" id="UP001320314">
    <property type="component" value="Unassembled WGS sequence"/>
</dbReference>
<gene>
    <name evidence="1" type="ORF">LOB39_02235</name>
</gene>
<evidence type="ECO:0000313" key="1">
    <source>
        <dbReference type="EMBL" id="MCD5517395.1"/>
    </source>
</evidence>
<sequence>MINLYTQTQAYPDADLTSDLYARLVRLPPLPNKNAYNNDNYFEAEMLVTSYRAQTVVSHRIGIYGSKGEYTLLDKDDDAETLKLKIVQLADNEIYLVTSGLFQTAKVNLYIISTNKPAYMYPIWHDEWFKLSSNAIGNYRSNWYNREIPNGPKLSNNWKDEAKVLGSHSFYVIQKNICFVNISVQSGDFSNAGYTVVGSGLPKPITYNNSFYHVINVTLTGIDAANNRMSITGQIDSTGTLAVARPADATPTQIIGSFSYPITTDY</sequence>
<evidence type="ECO:0000313" key="2">
    <source>
        <dbReference type="Proteomes" id="UP001320314"/>
    </source>
</evidence>
<comment type="caution">
    <text evidence="1">The sequence shown here is derived from an EMBL/GenBank/DDBJ whole genome shotgun (WGS) entry which is preliminary data.</text>
</comment>
<protein>
    <submittedName>
        <fullName evidence="1">Uncharacterized protein</fullName>
    </submittedName>
</protein>
<reference evidence="1 2" key="1">
    <citation type="submission" date="2021-12" db="EMBL/GenBank/DDBJ databases">
        <title>Antimicrobial susceptibility of Lactobacillus delbrueckii subsp. lactis obtained from milk products and other habitats.</title>
        <authorList>
            <person name="Shani N."/>
        </authorList>
    </citation>
    <scope>NUCLEOTIDE SEQUENCE [LARGE SCALE GENOMIC DNA]</scope>
    <source>
        <strain evidence="1 2">CIRM BIA 266</strain>
    </source>
</reference>
<dbReference type="RefSeq" id="WP_231523196.1">
    <property type="nucleotide sequence ID" value="NZ_JAJNUD010000003.1"/>
</dbReference>
<name>A0ABD4S9K6_9LACO</name>
<organism evidence="1 2">
    <name type="scientific">Lactobacillus delbrueckii subsp. allosunkii</name>
    <dbReference type="NCBI Taxonomy" id="1050107"/>
    <lineage>
        <taxon>Bacteria</taxon>
        <taxon>Bacillati</taxon>
        <taxon>Bacillota</taxon>
        <taxon>Bacilli</taxon>
        <taxon>Lactobacillales</taxon>
        <taxon>Lactobacillaceae</taxon>
        <taxon>Lactobacillus</taxon>
    </lineage>
</organism>
<dbReference type="EMBL" id="JAJNUD010000003">
    <property type="protein sequence ID" value="MCD5517395.1"/>
    <property type="molecule type" value="Genomic_DNA"/>
</dbReference>